<feature type="region of interest" description="Disordered" evidence="1">
    <location>
        <begin position="160"/>
        <end position="183"/>
    </location>
</feature>
<dbReference type="EMBL" id="CAJMWS010000322">
    <property type="protein sequence ID" value="CAE6422988.1"/>
    <property type="molecule type" value="Genomic_DNA"/>
</dbReference>
<organism evidence="3 4">
    <name type="scientific">Rhizoctonia solani</name>
    <dbReference type="NCBI Taxonomy" id="456999"/>
    <lineage>
        <taxon>Eukaryota</taxon>
        <taxon>Fungi</taxon>
        <taxon>Dikarya</taxon>
        <taxon>Basidiomycota</taxon>
        <taxon>Agaricomycotina</taxon>
        <taxon>Agaricomycetes</taxon>
        <taxon>Cantharellales</taxon>
        <taxon>Ceratobasidiaceae</taxon>
        <taxon>Rhizoctonia</taxon>
    </lineage>
</organism>
<feature type="compositionally biased region" description="Basic and acidic residues" evidence="1">
    <location>
        <begin position="89"/>
        <end position="100"/>
    </location>
</feature>
<feature type="region of interest" description="Disordered" evidence="1">
    <location>
        <begin position="1"/>
        <end position="20"/>
    </location>
</feature>
<name>A0A8H3AIE9_9AGAM</name>
<sequence>MSPTPATEYPSTSTTHKDDGTILAAAGGQPVATVNISTGKKGLAGSVIAGAIIGGLVVIVLILAIFFGFRHRYRKSKGQTASTTEASMGDEKQSEKRDEANEAPPPCPYSTHVVAYPAATFQGGQNDTITCQTDPIMSLTSLRRSFDSSRTYPIQTNYSNITTHAPRPQSHRTAPSVIHDLDSSSNGAPCMSCALHHSNTSRSGTMTSPSSPGEENQIYDRKQCGTSTSPPLPPGAMPPLPSPTLETYETQFRSLSPSEPPKSPGGSSLRRWIMSPLSRSGTARTVLPPYEEQGEGLQRQGSERKEKEKDESALAASVYTFM</sequence>
<dbReference type="Proteomes" id="UP000663846">
    <property type="component" value="Unassembled WGS sequence"/>
</dbReference>
<evidence type="ECO:0000313" key="3">
    <source>
        <dbReference type="EMBL" id="CAE6422988.1"/>
    </source>
</evidence>
<feature type="compositionally biased region" description="Polar residues" evidence="1">
    <location>
        <begin position="1"/>
        <end position="14"/>
    </location>
</feature>
<evidence type="ECO:0000256" key="1">
    <source>
        <dbReference type="SAM" id="MobiDB-lite"/>
    </source>
</evidence>
<feature type="region of interest" description="Disordered" evidence="1">
    <location>
        <begin position="198"/>
        <end position="322"/>
    </location>
</feature>
<evidence type="ECO:0000256" key="2">
    <source>
        <dbReference type="SAM" id="Phobius"/>
    </source>
</evidence>
<evidence type="ECO:0000313" key="4">
    <source>
        <dbReference type="Proteomes" id="UP000663846"/>
    </source>
</evidence>
<accession>A0A8H3AIE9</accession>
<feature type="transmembrane region" description="Helical" evidence="2">
    <location>
        <begin position="47"/>
        <end position="69"/>
    </location>
</feature>
<feature type="compositionally biased region" description="Basic and acidic residues" evidence="1">
    <location>
        <begin position="301"/>
        <end position="312"/>
    </location>
</feature>
<keyword evidence="2" id="KW-0472">Membrane</keyword>
<keyword evidence="2" id="KW-1133">Transmembrane helix</keyword>
<feature type="compositionally biased region" description="Polar residues" evidence="1">
    <location>
        <begin position="198"/>
        <end position="214"/>
    </location>
</feature>
<reference evidence="3" key="1">
    <citation type="submission" date="2021-01" db="EMBL/GenBank/DDBJ databases">
        <authorList>
            <person name="Kaushik A."/>
        </authorList>
    </citation>
    <scope>NUCLEOTIDE SEQUENCE</scope>
    <source>
        <strain evidence="3">AG1-1C</strain>
    </source>
</reference>
<gene>
    <name evidence="3" type="ORF">RDB_LOCUS90388</name>
</gene>
<proteinExistence type="predicted"/>
<keyword evidence="2" id="KW-0812">Transmembrane</keyword>
<dbReference type="CDD" id="cd12087">
    <property type="entry name" value="TM_EGFR-like"/>
    <property type="match status" value="1"/>
</dbReference>
<dbReference type="AlphaFoldDB" id="A0A8H3AIE9"/>
<feature type="compositionally biased region" description="Pro residues" evidence="1">
    <location>
        <begin position="230"/>
        <end position="242"/>
    </location>
</feature>
<comment type="caution">
    <text evidence="3">The sequence shown here is derived from an EMBL/GenBank/DDBJ whole genome shotgun (WGS) entry which is preliminary data.</text>
</comment>
<protein>
    <submittedName>
        <fullName evidence="3">Uncharacterized protein</fullName>
    </submittedName>
</protein>
<feature type="region of interest" description="Disordered" evidence="1">
    <location>
        <begin position="77"/>
        <end position="107"/>
    </location>
</feature>